<feature type="compositionally biased region" description="Basic and acidic residues" evidence="1">
    <location>
        <begin position="221"/>
        <end position="238"/>
    </location>
</feature>
<proteinExistence type="predicted"/>
<dbReference type="Gene3D" id="3.30.70.1820">
    <property type="entry name" value="L1 transposable element, RRM domain"/>
    <property type="match status" value="1"/>
</dbReference>
<protein>
    <submittedName>
        <fullName evidence="2">Uncharacterized protein</fullName>
    </submittedName>
</protein>
<dbReference type="EMBL" id="HBUF01589399">
    <property type="protein sequence ID" value="CAG6772827.1"/>
    <property type="molecule type" value="Transcribed_RNA"/>
</dbReference>
<name>A0A8D9F0W7_9HEMI</name>
<sequence length="238" mass="27912">MTNDICVEQLTNIVKEVVLTASKEHNNLIFQNVTELSDQIVKKILQLDLKIRFYSNDVKRRNVVIYGIKEDEDESWEQIMDKVLSILNTVMQMDVQRSEIDNCYRLGKRNHKYPGRPLLVKFVTEWRKLEMLKKGHKLKGRKLWVDEDYTKEVMESRKNLIPKMMGIRKTGKFAILKKDKIFVNGIELEETGDEEQNETADVNVKMKKTDIAPGPAIARQVETKKSRQSKRERTNKQC</sequence>
<dbReference type="AlphaFoldDB" id="A0A8D9F0W7"/>
<organism evidence="2">
    <name type="scientific">Cacopsylla melanoneura</name>
    <dbReference type="NCBI Taxonomy" id="428564"/>
    <lineage>
        <taxon>Eukaryota</taxon>
        <taxon>Metazoa</taxon>
        <taxon>Ecdysozoa</taxon>
        <taxon>Arthropoda</taxon>
        <taxon>Hexapoda</taxon>
        <taxon>Insecta</taxon>
        <taxon>Pterygota</taxon>
        <taxon>Neoptera</taxon>
        <taxon>Paraneoptera</taxon>
        <taxon>Hemiptera</taxon>
        <taxon>Sternorrhyncha</taxon>
        <taxon>Psylloidea</taxon>
        <taxon>Psyllidae</taxon>
        <taxon>Psyllinae</taxon>
        <taxon>Cacopsylla</taxon>
    </lineage>
</organism>
<accession>A0A8D9F0W7</accession>
<evidence type="ECO:0000256" key="1">
    <source>
        <dbReference type="SAM" id="MobiDB-lite"/>
    </source>
</evidence>
<evidence type="ECO:0000313" key="2">
    <source>
        <dbReference type="EMBL" id="CAG6772827.1"/>
    </source>
</evidence>
<feature type="region of interest" description="Disordered" evidence="1">
    <location>
        <begin position="204"/>
        <end position="238"/>
    </location>
</feature>
<reference evidence="2" key="1">
    <citation type="submission" date="2021-05" db="EMBL/GenBank/DDBJ databases">
        <authorList>
            <person name="Alioto T."/>
            <person name="Alioto T."/>
            <person name="Gomez Garrido J."/>
        </authorList>
    </citation>
    <scope>NUCLEOTIDE SEQUENCE</scope>
</reference>